<evidence type="ECO:0000256" key="6">
    <source>
        <dbReference type="ARBA" id="ARBA00022755"/>
    </source>
</evidence>
<dbReference type="PROSITE" id="PS01057">
    <property type="entry name" value="SAICAR_SYNTHETASE_1"/>
    <property type="match status" value="1"/>
</dbReference>
<accession>A0A6J7CNC6</accession>
<dbReference type="InterPro" id="IPR001636">
    <property type="entry name" value="SAICAR_synth"/>
</dbReference>
<evidence type="ECO:0000256" key="2">
    <source>
        <dbReference type="ARBA" id="ARBA00010190"/>
    </source>
</evidence>
<organism evidence="10">
    <name type="scientific">freshwater metagenome</name>
    <dbReference type="NCBI Taxonomy" id="449393"/>
    <lineage>
        <taxon>unclassified sequences</taxon>
        <taxon>metagenomes</taxon>
        <taxon>ecological metagenomes</taxon>
    </lineage>
</organism>
<dbReference type="EC" id="6.3.2.6" evidence="3"/>
<sequence length="302" mass="33239">MSGFGLAGPPPAPSIPGWTHLRTGKVRDLYTNDQEQLLLVASDRVSAFDWVLPTLIPEKGAVLTQLSLFWFKRLAAVVPHHIVSEDVPVEVLGRAVIVKPLTMFPIECVARGYLTGSGWSEYQKTEAVCGIALPSGLLDGSQLPQPIFTPATKAEIGDHDINITFKQAKTLVPETQELSELTLELYKVASEMAKEGGIILADTKFEFGRDSRGAITLGDEALTPDSSRFWDATQWLPGTVQPSYDKQYLRDWLVSSGWNRESVPPQIPLEIVEKTAQRYKDAFYKITGSPFNEGAHSGNNRG</sequence>
<dbReference type="NCBIfam" id="NF010568">
    <property type="entry name" value="PRK13961.1"/>
    <property type="match status" value="1"/>
</dbReference>
<dbReference type="PROSITE" id="PS01058">
    <property type="entry name" value="SAICAR_SYNTHETASE_2"/>
    <property type="match status" value="1"/>
</dbReference>
<protein>
    <recommendedName>
        <fullName evidence="3">phosphoribosylaminoimidazolesuccinocarboxamide synthase</fullName>
        <ecNumber evidence="3">6.3.2.6</ecNumber>
    </recommendedName>
</protein>
<keyword evidence="4" id="KW-0436">Ligase</keyword>
<dbReference type="UniPathway" id="UPA00074">
    <property type="reaction ID" value="UER00131"/>
</dbReference>
<evidence type="ECO:0000313" key="9">
    <source>
        <dbReference type="EMBL" id="CAB4752583.1"/>
    </source>
</evidence>
<dbReference type="Pfam" id="PF01259">
    <property type="entry name" value="SAICAR_synt"/>
    <property type="match status" value="1"/>
</dbReference>
<dbReference type="CDD" id="cd01414">
    <property type="entry name" value="SAICAR_synt_Sc"/>
    <property type="match status" value="1"/>
</dbReference>
<dbReference type="GO" id="GO:0005524">
    <property type="term" value="F:ATP binding"/>
    <property type="evidence" value="ECO:0007669"/>
    <property type="project" value="UniProtKB-KW"/>
</dbReference>
<evidence type="ECO:0000313" key="10">
    <source>
        <dbReference type="EMBL" id="CAB4856493.1"/>
    </source>
</evidence>
<dbReference type="EMBL" id="CAFBQL010000010">
    <property type="protein sequence ID" value="CAB5062950.1"/>
    <property type="molecule type" value="Genomic_DNA"/>
</dbReference>
<evidence type="ECO:0000256" key="1">
    <source>
        <dbReference type="ARBA" id="ARBA00004672"/>
    </source>
</evidence>
<dbReference type="EMBL" id="CAEZZC010000011">
    <property type="protein sequence ID" value="CAB4752583.1"/>
    <property type="molecule type" value="Genomic_DNA"/>
</dbReference>
<dbReference type="GO" id="GO:0005737">
    <property type="term" value="C:cytoplasm"/>
    <property type="evidence" value="ECO:0007669"/>
    <property type="project" value="TreeGrafter"/>
</dbReference>
<evidence type="ECO:0000256" key="3">
    <source>
        <dbReference type="ARBA" id="ARBA00012217"/>
    </source>
</evidence>
<dbReference type="EMBL" id="CAFBLE010000001">
    <property type="protein sequence ID" value="CAB4856493.1"/>
    <property type="molecule type" value="Genomic_DNA"/>
</dbReference>
<dbReference type="InterPro" id="IPR028923">
    <property type="entry name" value="SAICAR_synt/ADE2_N"/>
</dbReference>
<dbReference type="InterPro" id="IPR018236">
    <property type="entry name" value="SAICAR_synthetase_CS"/>
</dbReference>
<comment type="pathway">
    <text evidence="1">Purine metabolism; IMP biosynthesis via de novo pathway; 5-amino-1-(5-phospho-D-ribosyl)imidazole-4-carboxamide from 5-amino-1-(5-phospho-D-ribosyl)imidazole-4-carboxylate: step 1/2.</text>
</comment>
<keyword evidence="5" id="KW-0547">Nucleotide-binding</keyword>
<evidence type="ECO:0000256" key="4">
    <source>
        <dbReference type="ARBA" id="ARBA00022598"/>
    </source>
</evidence>
<dbReference type="FunFam" id="3.30.470.20:FF:000015">
    <property type="entry name" value="Phosphoribosylaminoimidazole-succinocarboxamide synthase"/>
    <property type="match status" value="1"/>
</dbReference>
<gene>
    <name evidence="9" type="ORF">UFOPK2822_00906</name>
    <name evidence="10" type="ORF">UFOPK3346_00211</name>
    <name evidence="11" type="ORF">UFOPK3670_01341</name>
    <name evidence="12" type="ORF">UFOPK4308_01266</name>
</gene>
<feature type="domain" description="SAICAR synthetase/ADE2 N-terminal" evidence="8">
    <location>
        <begin position="21"/>
        <end position="261"/>
    </location>
</feature>
<dbReference type="NCBIfam" id="TIGR00081">
    <property type="entry name" value="purC"/>
    <property type="match status" value="1"/>
</dbReference>
<evidence type="ECO:0000256" key="5">
    <source>
        <dbReference type="ARBA" id="ARBA00022741"/>
    </source>
</evidence>
<dbReference type="GO" id="GO:0004639">
    <property type="term" value="F:phosphoribosylaminoimidazolesuccinocarboxamide synthase activity"/>
    <property type="evidence" value="ECO:0007669"/>
    <property type="project" value="UniProtKB-EC"/>
</dbReference>
<dbReference type="GO" id="GO:0006189">
    <property type="term" value="P:'de novo' IMP biosynthetic process"/>
    <property type="evidence" value="ECO:0007669"/>
    <property type="project" value="UniProtKB-UniPathway"/>
</dbReference>
<reference evidence="10" key="1">
    <citation type="submission" date="2020-05" db="EMBL/GenBank/DDBJ databases">
        <authorList>
            <person name="Chiriac C."/>
            <person name="Salcher M."/>
            <person name="Ghai R."/>
            <person name="Kavagutti S V."/>
        </authorList>
    </citation>
    <scope>NUCLEOTIDE SEQUENCE</scope>
</reference>
<keyword evidence="6" id="KW-0658">Purine biosynthesis</keyword>
<dbReference type="PANTHER" id="PTHR43700">
    <property type="entry name" value="PHOSPHORIBOSYLAMINOIMIDAZOLE-SUCCINOCARBOXAMIDE SYNTHASE"/>
    <property type="match status" value="1"/>
</dbReference>
<dbReference type="SUPFAM" id="SSF56104">
    <property type="entry name" value="SAICAR synthase-like"/>
    <property type="match status" value="1"/>
</dbReference>
<dbReference type="PANTHER" id="PTHR43700:SF1">
    <property type="entry name" value="PHOSPHORIBOSYLAMINOIMIDAZOLE-SUCCINOCARBOXAMIDE SYNTHASE"/>
    <property type="match status" value="1"/>
</dbReference>
<evidence type="ECO:0000259" key="8">
    <source>
        <dbReference type="Pfam" id="PF01259"/>
    </source>
</evidence>
<comment type="similarity">
    <text evidence="2">Belongs to the SAICAR synthetase family.</text>
</comment>
<dbReference type="HAMAP" id="MF_00137">
    <property type="entry name" value="SAICAR_synth"/>
    <property type="match status" value="1"/>
</dbReference>
<dbReference type="EMBL" id="CAFBMV010000013">
    <property type="protein sequence ID" value="CAB4931892.1"/>
    <property type="molecule type" value="Genomic_DNA"/>
</dbReference>
<dbReference type="AlphaFoldDB" id="A0A6J7CNC6"/>
<name>A0A6J7CNC6_9ZZZZ</name>
<dbReference type="Gene3D" id="3.30.200.20">
    <property type="entry name" value="Phosphorylase Kinase, domain 1"/>
    <property type="match status" value="1"/>
</dbReference>
<dbReference type="Gene3D" id="3.30.470.20">
    <property type="entry name" value="ATP-grasp fold, B domain"/>
    <property type="match status" value="1"/>
</dbReference>
<evidence type="ECO:0000256" key="7">
    <source>
        <dbReference type="ARBA" id="ARBA00022840"/>
    </source>
</evidence>
<evidence type="ECO:0000313" key="12">
    <source>
        <dbReference type="EMBL" id="CAB5062950.1"/>
    </source>
</evidence>
<evidence type="ECO:0000313" key="11">
    <source>
        <dbReference type="EMBL" id="CAB4931892.1"/>
    </source>
</evidence>
<proteinExistence type="inferred from homology"/>
<keyword evidence="7" id="KW-0067">ATP-binding</keyword>